<reference evidence="1 2" key="1">
    <citation type="submission" date="2018-03" db="EMBL/GenBank/DDBJ databases">
        <authorList>
            <person name="Keele B.F."/>
        </authorList>
    </citation>
    <scope>NUCLEOTIDE SEQUENCE [LARGE SCALE GENOMIC DNA]</scope>
    <source>
        <strain evidence="1 2">CeCT 8812</strain>
    </source>
</reference>
<dbReference type="EMBL" id="OMKW01000002">
    <property type="protein sequence ID" value="SPF28850.1"/>
    <property type="molecule type" value="Genomic_DNA"/>
</dbReference>
<organism evidence="1 2">
    <name type="scientific">Pontivivens insulae</name>
    <dbReference type="NCBI Taxonomy" id="1639689"/>
    <lineage>
        <taxon>Bacteria</taxon>
        <taxon>Pseudomonadati</taxon>
        <taxon>Pseudomonadota</taxon>
        <taxon>Alphaproteobacteria</taxon>
        <taxon>Rhodobacterales</taxon>
        <taxon>Paracoccaceae</taxon>
        <taxon>Pontivivens</taxon>
    </lineage>
</organism>
<evidence type="ECO:0000313" key="1">
    <source>
        <dbReference type="EMBL" id="SPF28850.1"/>
    </source>
</evidence>
<dbReference type="AlphaFoldDB" id="A0A2R8A9V1"/>
<dbReference type="Proteomes" id="UP000244932">
    <property type="component" value="Unassembled WGS sequence"/>
</dbReference>
<name>A0A2R8A9V1_9RHOB</name>
<evidence type="ECO:0000313" key="2">
    <source>
        <dbReference type="Proteomes" id="UP000244932"/>
    </source>
</evidence>
<proteinExistence type="predicted"/>
<sequence>MTFTEFEHHQQELVEALLNGTSLPNPDTLNALEVGDFSREQIVAARGHLKRSETLLAAAISGLRRARAMGGSDKLAYTADGGVVTSTARGKLALKR</sequence>
<dbReference type="RefSeq" id="WP_108781605.1">
    <property type="nucleotide sequence ID" value="NZ_OMKW01000002.1"/>
</dbReference>
<keyword evidence="2" id="KW-1185">Reference proteome</keyword>
<gene>
    <name evidence="1" type="ORF">POI8812_01153</name>
</gene>
<accession>A0A2R8A9V1</accession>
<protein>
    <submittedName>
        <fullName evidence="1">Uncharacterized protein</fullName>
    </submittedName>
</protein>